<dbReference type="GO" id="GO:0005524">
    <property type="term" value="F:ATP binding"/>
    <property type="evidence" value="ECO:0007669"/>
    <property type="project" value="UniProtKB-UniRule"/>
</dbReference>
<proteinExistence type="inferred from homology"/>
<name>A0A2P5AR01_PARAD</name>
<sequence>VTTAGTAILLTCLTICCLKMVRATRPTVFWKNITKEDQDLEAFIRNYRHLTVKRHRFSEVKKMTESFKEKLGKGGYGEVYRGKLPDGRLVAVKLLKASKGNGQEFVNEVASISRTSHVNIVSLLGFCLEGGKRALIYEFMPNGSLEKFIYNDCHLQSIPHLEWKKLLQIAIGIARGLEYLHRGCNTRILHFDIKPHNILLDEDLCPKISDFGLAKLCPKKESIVSLLDARGTVGYIAPEVFSRNFGGVSSKSDVYSYGMMILEMAGGRKNIKVGVSKTSEIYFPDWIYKHLQQGSNLGLWGEMTSEENEIARKMVLVGLWCIQTRPADRPSMSKVIEMLEGSLEALLLPPNPSMSDPRSPERLPNEQAAESSTISPLL</sequence>
<evidence type="ECO:0000256" key="6">
    <source>
        <dbReference type="ARBA" id="ARBA00022741"/>
    </source>
</evidence>
<evidence type="ECO:0000256" key="14">
    <source>
        <dbReference type="SAM" id="MobiDB-lite"/>
    </source>
</evidence>
<comment type="similarity">
    <text evidence="13">Belongs to the protein kinase superfamily.</text>
</comment>
<dbReference type="SUPFAM" id="SSF56112">
    <property type="entry name" value="Protein kinase-like (PK-like)"/>
    <property type="match status" value="1"/>
</dbReference>
<feature type="region of interest" description="Disordered" evidence="14">
    <location>
        <begin position="347"/>
        <end position="378"/>
    </location>
</feature>
<organism evidence="17 18">
    <name type="scientific">Parasponia andersonii</name>
    <name type="common">Sponia andersonii</name>
    <dbReference type="NCBI Taxonomy" id="3476"/>
    <lineage>
        <taxon>Eukaryota</taxon>
        <taxon>Viridiplantae</taxon>
        <taxon>Streptophyta</taxon>
        <taxon>Embryophyta</taxon>
        <taxon>Tracheophyta</taxon>
        <taxon>Spermatophyta</taxon>
        <taxon>Magnoliopsida</taxon>
        <taxon>eudicotyledons</taxon>
        <taxon>Gunneridae</taxon>
        <taxon>Pentapetalae</taxon>
        <taxon>rosids</taxon>
        <taxon>fabids</taxon>
        <taxon>Rosales</taxon>
        <taxon>Cannabaceae</taxon>
        <taxon>Parasponia</taxon>
    </lineage>
</organism>
<keyword evidence="6 12" id="KW-0547">Nucleotide-binding</keyword>
<keyword evidence="10" id="KW-0472">Membrane</keyword>
<dbReference type="Gene3D" id="3.30.200.20">
    <property type="entry name" value="Phosphorylase Kinase, domain 1"/>
    <property type="match status" value="1"/>
</dbReference>
<feature type="non-terminal residue" evidence="17">
    <location>
        <position position="1"/>
    </location>
</feature>
<dbReference type="PANTHER" id="PTHR27009">
    <property type="entry name" value="RUST RESISTANCE KINASE LR10-RELATED"/>
    <property type="match status" value="1"/>
</dbReference>
<feature type="chain" id="PRO_5015130543" evidence="15">
    <location>
        <begin position="24"/>
        <end position="378"/>
    </location>
</feature>
<dbReference type="GO" id="GO:0016020">
    <property type="term" value="C:membrane"/>
    <property type="evidence" value="ECO:0007669"/>
    <property type="project" value="UniProtKB-SubCell"/>
</dbReference>
<keyword evidence="11" id="KW-0325">Glycoprotein</keyword>
<dbReference type="Pfam" id="PF07714">
    <property type="entry name" value="PK_Tyr_Ser-Thr"/>
    <property type="match status" value="1"/>
</dbReference>
<keyword evidence="7 17" id="KW-0418">Kinase</keyword>
<dbReference type="InterPro" id="IPR001245">
    <property type="entry name" value="Ser-Thr/Tyr_kinase_cat_dom"/>
</dbReference>
<dbReference type="GO" id="GO:0004674">
    <property type="term" value="F:protein serine/threonine kinase activity"/>
    <property type="evidence" value="ECO:0007669"/>
    <property type="project" value="UniProtKB-KW"/>
</dbReference>
<feature type="signal peptide" evidence="15">
    <location>
        <begin position="1"/>
        <end position="23"/>
    </location>
</feature>
<dbReference type="EMBL" id="JXTB01000480">
    <property type="protein sequence ID" value="PON38957.1"/>
    <property type="molecule type" value="Genomic_DNA"/>
</dbReference>
<evidence type="ECO:0000256" key="4">
    <source>
        <dbReference type="ARBA" id="ARBA00022692"/>
    </source>
</evidence>
<evidence type="ECO:0000313" key="18">
    <source>
        <dbReference type="Proteomes" id="UP000237105"/>
    </source>
</evidence>
<reference evidence="18" key="1">
    <citation type="submission" date="2016-06" db="EMBL/GenBank/DDBJ databases">
        <title>Parallel loss of symbiosis genes in relatives of nitrogen-fixing non-legume Parasponia.</title>
        <authorList>
            <person name="Van Velzen R."/>
            <person name="Holmer R."/>
            <person name="Bu F."/>
            <person name="Rutten L."/>
            <person name="Van Zeijl A."/>
            <person name="Liu W."/>
            <person name="Santuari L."/>
            <person name="Cao Q."/>
            <person name="Sharma T."/>
            <person name="Shen D."/>
            <person name="Roswanjaya Y."/>
            <person name="Wardhani T."/>
            <person name="Kalhor M.S."/>
            <person name="Jansen J."/>
            <person name="Van den Hoogen J."/>
            <person name="Gungor B."/>
            <person name="Hartog M."/>
            <person name="Hontelez J."/>
            <person name="Verver J."/>
            <person name="Yang W.-C."/>
            <person name="Schijlen E."/>
            <person name="Repin R."/>
            <person name="Schilthuizen M."/>
            <person name="Schranz E."/>
            <person name="Heidstra R."/>
            <person name="Miyata K."/>
            <person name="Fedorova E."/>
            <person name="Kohlen W."/>
            <person name="Bisseling T."/>
            <person name="Smit S."/>
            <person name="Geurts R."/>
        </authorList>
    </citation>
    <scope>NUCLEOTIDE SEQUENCE [LARGE SCALE GENOMIC DNA]</scope>
    <source>
        <strain evidence="18">cv. WU1-14</strain>
    </source>
</reference>
<evidence type="ECO:0000256" key="8">
    <source>
        <dbReference type="ARBA" id="ARBA00022840"/>
    </source>
</evidence>
<comment type="subcellular location">
    <subcellularLocation>
        <location evidence="1">Membrane</location>
        <topology evidence="1">Single-pass type I membrane protein</topology>
    </subcellularLocation>
</comment>
<keyword evidence="4" id="KW-0812">Transmembrane</keyword>
<dbReference type="InterPro" id="IPR011009">
    <property type="entry name" value="Kinase-like_dom_sf"/>
</dbReference>
<evidence type="ECO:0000256" key="11">
    <source>
        <dbReference type="ARBA" id="ARBA00023180"/>
    </source>
</evidence>
<dbReference type="OrthoDB" id="4062651at2759"/>
<keyword evidence="2 13" id="KW-0723">Serine/threonine-protein kinase</keyword>
<evidence type="ECO:0000256" key="3">
    <source>
        <dbReference type="ARBA" id="ARBA00022679"/>
    </source>
</evidence>
<feature type="compositionally biased region" description="Polar residues" evidence="14">
    <location>
        <begin position="368"/>
        <end position="378"/>
    </location>
</feature>
<evidence type="ECO:0000256" key="5">
    <source>
        <dbReference type="ARBA" id="ARBA00022729"/>
    </source>
</evidence>
<dbReference type="CDD" id="cd14066">
    <property type="entry name" value="STKc_IRAK"/>
    <property type="match status" value="1"/>
</dbReference>
<gene>
    <name evidence="17" type="ORF">PanWU01x14_308720</name>
</gene>
<dbReference type="InterPro" id="IPR008271">
    <property type="entry name" value="Ser/Thr_kinase_AS"/>
</dbReference>
<protein>
    <submittedName>
        <fullName evidence="17">Mitogen-activated protein kinase kinase kinase</fullName>
    </submittedName>
</protein>
<evidence type="ECO:0000256" key="10">
    <source>
        <dbReference type="ARBA" id="ARBA00023136"/>
    </source>
</evidence>
<accession>A0A2P5AR01</accession>
<evidence type="ECO:0000256" key="2">
    <source>
        <dbReference type="ARBA" id="ARBA00022527"/>
    </source>
</evidence>
<dbReference type="Gene3D" id="1.10.510.10">
    <property type="entry name" value="Transferase(Phosphotransferase) domain 1"/>
    <property type="match status" value="1"/>
</dbReference>
<dbReference type="InterPro" id="IPR017441">
    <property type="entry name" value="Protein_kinase_ATP_BS"/>
</dbReference>
<comment type="caution">
    <text evidence="17">The sequence shown here is derived from an EMBL/GenBank/DDBJ whole genome shotgun (WGS) entry which is preliminary data.</text>
</comment>
<evidence type="ECO:0000313" key="17">
    <source>
        <dbReference type="EMBL" id="PON38957.1"/>
    </source>
</evidence>
<feature type="domain" description="Protein kinase" evidence="16">
    <location>
        <begin position="65"/>
        <end position="347"/>
    </location>
</feature>
<dbReference type="PROSITE" id="PS00108">
    <property type="entry name" value="PROTEIN_KINASE_ST"/>
    <property type="match status" value="1"/>
</dbReference>
<dbReference type="AlphaFoldDB" id="A0A2P5AR01"/>
<evidence type="ECO:0000256" key="12">
    <source>
        <dbReference type="PROSITE-ProRule" id="PRU10141"/>
    </source>
</evidence>
<evidence type="ECO:0000256" key="7">
    <source>
        <dbReference type="ARBA" id="ARBA00022777"/>
    </source>
</evidence>
<keyword evidence="8 12" id="KW-0067">ATP-binding</keyword>
<keyword evidence="18" id="KW-1185">Reference proteome</keyword>
<keyword evidence="3" id="KW-0808">Transferase</keyword>
<evidence type="ECO:0000259" key="16">
    <source>
        <dbReference type="PROSITE" id="PS50011"/>
    </source>
</evidence>
<feature type="binding site" evidence="12">
    <location>
        <position position="93"/>
    </location>
    <ligand>
        <name>ATP</name>
        <dbReference type="ChEBI" id="CHEBI:30616"/>
    </ligand>
</feature>
<evidence type="ECO:0000256" key="9">
    <source>
        <dbReference type="ARBA" id="ARBA00022989"/>
    </source>
</evidence>
<evidence type="ECO:0000256" key="1">
    <source>
        <dbReference type="ARBA" id="ARBA00004479"/>
    </source>
</evidence>
<dbReference type="SMART" id="SM00220">
    <property type="entry name" value="S_TKc"/>
    <property type="match status" value="1"/>
</dbReference>
<dbReference type="PROSITE" id="PS50011">
    <property type="entry name" value="PROTEIN_KINASE_DOM"/>
    <property type="match status" value="1"/>
</dbReference>
<dbReference type="InterPro" id="IPR045874">
    <property type="entry name" value="LRK10/LRL21-25-like"/>
</dbReference>
<dbReference type="FunFam" id="1.10.510.10:FF:000590">
    <property type="entry name" value="PR5-like receptor kinase"/>
    <property type="match status" value="1"/>
</dbReference>
<dbReference type="Proteomes" id="UP000237105">
    <property type="component" value="Unassembled WGS sequence"/>
</dbReference>
<evidence type="ECO:0000256" key="15">
    <source>
        <dbReference type="SAM" id="SignalP"/>
    </source>
</evidence>
<dbReference type="PROSITE" id="PS00107">
    <property type="entry name" value="PROTEIN_KINASE_ATP"/>
    <property type="match status" value="1"/>
</dbReference>
<dbReference type="STRING" id="3476.A0A2P5AR01"/>
<keyword evidence="9" id="KW-1133">Transmembrane helix</keyword>
<keyword evidence="5 15" id="KW-0732">Signal</keyword>
<evidence type="ECO:0000256" key="13">
    <source>
        <dbReference type="RuleBase" id="RU000304"/>
    </source>
</evidence>
<dbReference type="FunFam" id="3.30.200.20:FF:000178">
    <property type="entry name" value="serine/threonine-protein kinase PBS1-like"/>
    <property type="match status" value="1"/>
</dbReference>
<dbReference type="InterPro" id="IPR000719">
    <property type="entry name" value="Prot_kinase_dom"/>
</dbReference>